<sequence>MSQTPCQQPSLQVRAASYFITLHRLETQSKTLLHCTDMLTIYITILIVFTTTDPGILVDAVYNIFLIHNPRVTITDPRNAIDVANRADIAFVIICSHQLCI</sequence>
<gene>
    <name evidence="1" type="ORF">Natoc_2286</name>
</gene>
<dbReference type="KEGG" id="nou:Natoc_2286"/>
<reference evidence="1 2" key="1">
    <citation type="submission" date="2012-11" db="EMBL/GenBank/DDBJ databases">
        <title>FINISHED of Natronococcus occultus SP4, DSM 3396.</title>
        <authorList>
            <consortium name="DOE Joint Genome Institute"/>
            <person name="Eisen J."/>
            <person name="Huntemann M."/>
            <person name="Wei C.-L."/>
            <person name="Han J."/>
            <person name="Detter J.C."/>
            <person name="Han C."/>
            <person name="Tapia R."/>
            <person name="Chen A."/>
            <person name="Kyrpides N."/>
            <person name="Mavromatis K."/>
            <person name="Markowitz V."/>
            <person name="Szeto E."/>
            <person name="Ivanova N."/>
            <person name="Mikhailova N."/>
            <person name="Ovchinnikova G."/>
            <person name="Pagani I."/>
            <person name="Pati A."/>
            <person name="Goodwin L."/>
            <person name="Nordberg H.P."/>
            <person name="Cantor M.N."/>
            <person name="Hua S.X."/>
            <person name="Woyke T."/>
            <person name="Eisen J."/>
            <person name="Klenk H.-P."/>
            <person name="Klenk H.-P."/>
        </authorList>
    </citation>
    <scope>NUCLEOTIDE SEQUENCE [LARGE SCALE GENOMIC DNA]</scope>
    <source>
        <strain evidence="1 2">SP4</strain>
    </source>
</reference>
<proteinExistence type="predicted"/>
<protein>
    <submittedName>
        <fullName evidence="1">Uncharacterized protein</fullName>
    </submittedName>
</protein>
<name>L0K132_9EURY</name>
<organism evidence="1 2">
    <name type="scientific">Natronococcus occultus SP4</name>
    <dbReference type="NCBI Taxonomy" id="694430"/>
    <lineage>
        <taxon>Archaea</taxon>
        <taxon>Methanobacteriati</taxon>
        <taxon>Methanobacteriota</taxon>
        <taxon>Stenosarchaea group</taxon>
        <taxon>Halobacteria</taxon>
        <taxon>Halobacteriales</taxon>
        <taxon>Natrialbaceae</taxon>
        <taxon>Natronococcus</taxon>
    </lineage>
</organism>
<dbReference type="HOGENOM" id="CLU_2285122_0_0_2"/>
<dbReference type="AlphaFoldDB" id="L0K132"/>
<dbReference type="EMBL" id="CP003929">
    <property type="protein sequence ID" value="AGB38064.1"/>
    <property type="molecule type" value="Genomic_DNA"/>
</dbReference>
<keyword evidence="2" id="KW-1185">Reference proteome</keyword>
<evidence type="ECO:0000313" key="2">
    <source>
        <dbReference type="Proteomes" id="UP000010878"/>
    </source>
</evidence>
<dbReference type="Proteomes" id="UP000010878">
    <property type="component" value="Chromosome"/>
</dbReference>
<dbReference type="STRING" id="694430.Natoc_2286"/>
<evidence type="ECO:0000313" key="1">
    <source>
        <dbReference type="EMBL" id="AGB38064.1"/>
    </source>
</evidence>
<accession>L0K132</accession>